<feature type="region of interest" description="Disordered" evidence="1">
    <location>
        <begin position="1"/>
        <end position="20"/>
    </location>
</feature>
<proteinExistence type="predicted"/>
<dbReference type="PANTHER" id="PTHR46361:SF3">
    <property type="entry name" value="ELECTRON CARRIER_ PROTEIN DISULFIDE OXIDOREDUCTASE"/>
    <property type="match status" value="1"/>
</dbReference>
<name>A0A7J9SM01_9EURY</name>
<comment type="caution">
    <text evidence="3">The sequence shown here is derived from an EMBL/GenBank/DDBJ whole genome shotgun (WGS) entry which is preliminary data.</text>
</comment>
<dbReference type="RefSeq" id="WP_185193430.1">
    <property type="nucleotide sequence ID" value="NZ_JACKXD010000004.1"/>
</dbReference>
<keyword evidence="4" id="KW-1185">Reference proteome</keyword>
<accession>A0A7J9SM01</accession>
<gene>
    <name evidence="3" type="ORF">H5V44_12300</name>
</gene>
<feature type="compositionally biased region" description="Low complexity" evidence="1">
    <location>
        <begin position="1"/>
        <end position="17"/>
    </location>
</feature>
<dbReference type="InterPro" id="IPR006869">
    <property type="entry name" value="DUF547"/>
</dbReference>
<dbReference type="Pfam" id="PF04784">
    <property type="entry name" value="DUF547"/>
    <property type="match status" value="1"/>
</dbReference>
<sequence length="251" mass="27377">MAESAAGSEPGAATPPSGRSPVAVAEDLLVACKLGEPTAAHEAALADATDADLRPVRNDRRTALAFWINCYNAGTQLLLETHPERYDSPLRMLRFFLAPAITVAGTDLPLDRIENGLLRGGRSKYGLGYLPKVLVTGFERRYRLVDCDPRIHFALNCGAESCPPIRAYEPARIDDQLDIATRSYLDATVEYDPDAGTVAVPRVFLWFRGDFGGGAGIREFLRAHGAIPADAAPRIRHRSWDWSKAAGKFVE</sequence>
<feature type="domain" description="DUF547" evidence="2">
    <location>
        <begin position="60"/>
        <end position="185"/>
    </location>
</feature>
<protein>
    <submittedName>
        <fullName evidence="3">DUF547 domain-containing protein</fullName>
    </submittedName>
</protein>
<dbReference type="Proteomes" id="UP000546257">
    <property type="component" value="Unassembled WGS sequence"/>
</dbReference>
<evidence type="ECO:0000256" key="1">
    <source>
        <dbReference type="SAM" id="MobiDB-lite"/>
    </source>
</evidence>
<evidence type="ECO:0000313" key="3">
    <source>
        <dbReference type="EMBL" id="MBB6647056.1"/>
    </source>
</evidence>
<evidence type="ECO:0000259" key="2">
    <source>
        <dbReference type="Pfam" id="PF04784"/>
    </source>
</evidence>
<dbReference type="AlphaFoldDB" id="A0A7J9SM01"/>
<organism evidence="3 4">
    <name type="scientific">Halobellus ruber</name>
    <dbReference type="NCBI Taxonomy" id="2761102"/>
    <lineage>
        <taxon>Archaea</taxon>
        <taxon>Methanobacteriati</taxon>
        <taxon>Methanobacteriota</taxon>
        <taxon>Stenosarchaea group</taxon>
        <taxon>Halobacteria</taxon>
        <taxon>Halobacteriales</taxon>
        <taxon>Haloferacaceae</taxon>
        <taxon>Halobellus</taxon>
    </lineage>
</organism>
<dbReference type="PANTHER" id="PTHR46361">
    <property type="entry name" value="ELECTRON CARRIER/ PROTEIN DISULFIDE OXIDOREDUCTASE"/>
    <property type="match status" value="1"/>
</dbReference>
<dbReference type="EMBL" id="JACKXD010000004">
    <property type="protein sequence ID" value="MBB6647056.1"/>
    <property type="molecule type" value="Genomic_DNA"/>
</dbReference>
<evidence type="ECO:0000313" key="4">
    <source>
        <dbReference type="Proteomes" id="UP000546257"/>
    </source>
</evidence>
<reference evidence="3 4" key="1">
    <citation type="submission" date="2020-08" db="EMBL/GenBank/DDBJ databases">
        <authorList>
            <person name="Seo M.-J."/>
        </authorList>
    </citation>
    <scope>NUCLEOTIDE SEQUENCE [LARGE SCALE GENOMIC DNA]</scope>
    <source>
        <strain evidence="3 4">MBLA0160</strain>
    </source>
</reference>